<sequence>MKELNSLISSGQLKGALEHALTVLRDDPLNAQMRAVYVELLCIAGELDKADAQLDMIVRQHPDFLLGAVNVRQLIRAETARRDFYQGGMTATLFGEPAPMFSALLRLRLALHEQDTSAAALAAAEMEQLRPRVAMEQAGQLHTDIRDLDDSLGGYLELFGTDGKYYLAGFEQIASLKLHPPKSLLDIIWRRVDISIIDGPQGEAFLPLIYVAATAENAVSSSDPSLKLGRETDWHEHDARLVTGSGQKMILLGEQAVALSDLVELDARSDQNEYAVSATAALAE</sequence>
<proteinExistence type="predicted"/>
<accession>A0ABS6MLK1</accession>
<dbReference type="Proteomes" id="UP000704611">
    <property type="component" value="Unassembled WGS sequence"/>
</dbReference>
<dbReference type="EMBL" id="JAHRID010000005">
    <property type="protein sequence ID" value="MBV2129696.1"/>
    <property type="molecule type" value="Genomic_DNA"/>
</dbReference>
<dbReference type="Pfam" id="PF14559">
    <property type="entry name" value="TPR_19"/>
    <property type="match status" value="1"/>
</dbReference>
<dbReference type="Pfam" id="PF07024">
    <property type="entry name" value="ImpE"/>
    <property type="match status" value="1"/>
</dbReference>
<organism evidence="1 2">
    <name type="scientific">Arsukibacterium indicum</name>
    <dbReference type="NCBI Taxonomy" id="2848612"/>
    <lineage>
        <taxon>Bacteria</taxon>
        <taxon>Pseudomonadati</taxon>
        <taxon>Pseudomonadota</taxon>
        <taxon>Gammaproteobacteria</taxon>
        <taxon>Chromatiales</taxon>
        <taxon>Chromatiaceae</taxon>
        <taxon>Arsukibacterium</taxon>
    </lineage>
</organism>
<keyword evidence="2" id="KW-1185">Reference proteome</keyword>
<protein>
    <submittedName>
        <fullName evidence="1">Virulence protein SciE type</fullName>
    </submittedName>
</protein>
<gene>
    <name evidence="1" type="ORF">KQY15_11385</name>
</gene>
<name>A0ABS6MLK1_9GAMM</name>
<dbReference type="InterPro" id="IPR009211">
    <property type="entry name" value="TagJ"/>
</dbReference>
<evidence type="ECO:0000313" key="2">
    <source>
        <dbReference type="Proteomes" id="UP000704611"/>
    </source>
</evidence>
<comment type="caution">
    <text evidence="1">The sequence shown here is derived from an EMBL/GenBank/DDBJ whole genome shotgun (WGS) entry which is preliminary data.</text>
</comment>
<evidence type="ECO:0000313" key="1">
    <source>
        <dbReference type="EMBL" id="MBV2129696.1"/>
    </source>
</evidence>
<reference evidence="1 2" key="1">
    <citation type="submission" date="2021-06" db="EMBL/GenBank/DDBJ databases">
        <title>Rheinheimera indica sp. nov., isolated from deep-sea sediment.</title>
        <authorList>
            <person name="Wang Z."/>
            <person name="Zhang X.-Y."/>
        </authorList>
    </citation>
    <scope>NUCLEOTIDE SEQUENCE [LARGE SCALE GENOMIC DNA]</scope>
    <source>
        <strain evidence="1 2">SM2107</strain>
    </source>
</reference>
<dbReference type="RefSeq" id="WP_217669327.1">
    <property type="nucleotide sequence ID" value="NZ_JAHRID010000005.1"/>
</dbReference>
<dbReference type="PIRSF" id="PIRSF029288">
    <property type="entry name" value="SciE_ImpE"/>
    <property type="match status" value="1"/>
</dbReference>